<dbReference type="PANTHER" id="PTHR39473">
    <property type="match status" value="1"/>
</dbReference>
<evidence type="ECO:0000313" key="2">
    <source>
        <dbReference type="Proteomes" id="UP000019276"/>
    </source>
</evidence>
<dbReference type="OrthoDB" id="1162179at2"/>
<dbReference type="AlphaFoldDB" id="W7QJ21"/>
<dbReference type="InterPro" id="IPR034660">
    <property type="entry name" value="DinB/YfiT-like"/>
</dbReference>
<gene>
    <name evidence="1" type="ORF">DS2_01758</name>
</gene>
<evidence type="ECO:0008006" key="3">
    <source>
        <dbReference type="Google" id="ProtNLM"/>
    </source>
</evidence>
<dbReference type="RefSeq" id="WP_035012905.1">
    <property type="nucleotide sequence ID" value="NZ_ARZY01000002.1"/>
</dbReference>
<dbReference type="STRING" id="1328313.DS2_01758"/>
<sequence length="176" mass="19772">MLEYCRSVIQQIVSVLHCLTDEEYVYSAHNHSSIGAHIRHIYDHFNALIAVVDTGVADYSQRSRGSQLECDRLYASAQFNQLPAALNHLMLTLADKPNFRLIPETQALLAGQPFIATNLHRELLFVTSHAIHHLALIKNQCQPDHAIHHIEYLGYAPSTIQSLKSCNVHTDLATNP</sequence>
<protein>
    <recommendedName>
        <fullName evidence="3">DinB family protein</fullName>
    </recommendedName>
</protein>
<organism evidence="1 2">
    <name type="scientific">Catenovulum agarivorans DS-2</name>
    <dbReference type="NCBI Taxonomy" id="1328313"/>
    <lineage>
        <taxon>Bacteria</taxon>
        <taxon>Pseudomonadati</taxon>
        <taxon>Pseudomonadota</taxon>
        <taxon>Gammaproteobacteria</taxon>
        <taxon>Alteromonadales</taxon>
        <taxon>Alteromonadaceae</taxon>
        <taxon>Catenovulum</taxon>
    </lineage>
</organism>
<dbReference type="PANTHER" id="PTHR39473:SF1">
    <property type="entry name" value="DINB-LIKE DOMAIN-CONTAINING PROTEIN"/>
    <property type="match status" value="1"/>
</dbReference>
<dbReference type="SUPFAM" id="SSF109854">
    <property type="entry name" value="DinB/YfiT-like putative metalloenzymes"/>
    <property type="match status" value="1"/>
</dbReference>
<name>W7QJ21_9ALTE</name>
<accession>W7QJ21</accession>
<dbReference type="EMBL" id="ARZY01000002">
    <property type="protein sequence ID" value="EWH11871.1"/>
    <property type="molecule type" value="Genomic_DNA"/>
</dbReference>
<evidence type="ECO:0000313" key="1">
    <source>
        <dbReference type="EMBL" id="EWH11871.1"/>
    </source>
</evidence>
<dbReference type="eggNOG" id="COG2318">
    <property type="taxonomic scope" value="Bacteria"/>
</dbReference>
<dbReference type="Proteomes" id="UP000019276">
    <property type="component" value="Unassembled WGS sequence"/>
</dbReference>
<proteinExistence type="predicted"/>
<comment type="caution">
    <text evidence="1">The sequence shown here is derived from an EMBL/GenBank/DDBJ whole genome shotgun (WGS) entry which is preliminary data.</text>
</comment>
<keyword evidence="2" id="KW-1185">Reference proteome</keyword>
<reference evidence="1 2" key="1">
    <citation type="journal article" date="2014" name="Genome Announc.">
        <title>Draft Genome Sequence of the Agar-Degrading Bacterium Catenovulum sp. Strain DS-2, Isolated from Intestines of Haliotis diversicolor.</title>
        <authorList>
            <person name="Shan D."/>
            <person name="Li X."/>
            <person name="Gu Z."/>
            <person name="Wei G."/>
            <person name="Gao Z."/>
            <person name="Shao Z."/>
        </authorList>
    </citation>
    <scope>NUCLEOTIDE SEQUENCE [LARGE SCALE GENOMIC DNA]</scope>
    <source>
        <strain evidence="1 2">DS-2</strain>
    </source>
</reference>